<evidence type="ECO:0000313" key="2">
    <source>
        <dbReference type="Proteomes" id="UP000053237"/>
    </source>
</evidence>
<protein>
    <submittedName>
        <fullName evidence="1">Uncharacterized protein</fullName>
    </submittedName>
</protein>
<keyword evidence="2" id="KW-1185">Reference proteome</keyword>
<proteinExistence type="predicted"/>
<comment type="caution">
    <text evidence="1">The sequence shown here is derived from an EMBL/GenBank/DDBJ whole genome shotgun (WGS) entry which is preliminary data.</text>
</comment>
<dbReference type="EMBL" id="CAIX01000016">
    <property type="protein sequence ID" value="CCI41243.1"/>
    <property type="molecule type" value="Genomic_DNA"/>
</dbReference>
<dbReference type="InParanoid" id="A0A024G313"/>
<accession>A0A024G313</accession>
<reference evidence="1 2" key="1">
    <citation type="submission" date="2012-05" db="EMBL/GenBank/DDBJ databases">
        <title>Recombination and specialization in a pathogen metapopulation.</title>
        <authorList>
            <person name="Gardiner A."/>
            <person name="Kemen E."/>
            <person name="Schultz-Larsen T."/>
            <person name="MacLean D."/>
            <person name="Van Oosterhout C."/>
            <person name="Jones J.D.G."/>
        </authorList>
    </citation>
    <scope>NUCLEOTIDE SEQUENCE [LARGE SCALE GENOMIC DNA]</scope>
    <source>
        <strain evidence="1 2">Ac Nc2</strain>
    </source>
</reference>
<evidence type="ECO:0000313" key="1">
    <source>
        <dbReference type="EMBL" id="CCI41243.1"/>
    </source>
</evidence>
<sequence length="116" mass="13471">MFGAPYGAIPLNSALLLGSERKLILSKIKIVCLSYNVTSTSHLYESMTIAYQYHPQFNDSNTFIFTCSMIRHKVCDCNKWHQESGSREFESIRLYSTATKHQIPYELFCVFRIEIF</sequence>
<organism evidence="1 2">
    <name type="scientific">Albugo candida</name>
    <dbReference type="NCBI Taxonomy" id="65357"/>
    <lineage>
        <taxon>Eukaryota</taxon>
        <taxon>Sar</taxon>
        <taxon>Stramenopiles</taxon>
        <taxon>Oomycota</taxon>
        <taxon>Peronosporomycetes</taxon>
        <taxon>Albuginales</taxon>
        <taxon>Albuginaceae</taxon>
        <taxon>Albugo</taxon>
    </lineage>
</organism>
<dbReference type="AlphaFoldDB" id="A0A024G313"/>
<gene>
    <name evidence="1" type="ORF">BN9_020270</name>
</gene>
<name>A0A024G313_9STRA</name>
<dbReference type="Proteomes" id="UP000053237">
    <property type="component" value="Unassembled WGS sequence"/>
</dbReference>